<proteinExistence type="predicted"/>
<organism evidence="2 3">
    <name type="scientific">Penicillium hordei</name>
    <dbReference type="NCBI Taxonomy" id="40994"/>
    <lineage>
        <taxon>Eukaryota</taxon>
        <taxon>Fungi</taxon>
        <taxon>Dikarya</taxon>
        <taxon>Ascomycota</taxon>
        <taxon>Pezizomycotina</taxon>
        <taxon>Eurotiomycetes</taxon>
        <taxon>Eurotiomycetidae</taxon>
        <taxon>Eurotiales</taxon>
        <taxon>Aspergillaceae</taxon>
        <taxon>Penicillium</taxon>
    </lineage>
</organism>
<reference evidence="2" key="2">
    <citation type="submission" date="2023-01" db="EMBL/GenBank/DDBJ databases">
        <authorList>
            <person name="Petersen C."/>
        </authorList>
    </citation>
    <scope>NUCLEOTIDE SEQUENCE</scope>
    <source>
        <strain evidence="2">IBT 12815</strain>
    </source>
</reference>
<feature type="region of interest" description="Disordered" evidence="1">
    <location>
        <begin position="36"/>
        <end position="64"/>
    </location>
</feature>
<evidence type="ECO:0000313" key="3">
    <source>
        <dbReference type="Proteomes" id="UP001213799"/>
    </source>
</evidence>
<comment type="caution">
    <text evidence="2">The sequence shown here is derived from an EMBL/GenBank/DDBJ whole genome shotgun (WGS) entry which is preliminary data.</text>
</comment>
<keyword evidence="3" id="KW-1185">Reference proteome</keyword>
<dbReference type="EMBL" id="JAQJAE010000003">
    <property type="protein sequence ID" value="KAJ5602758.1"/>
    <property type="molecule type" value="Genomic_DNA"/>
</dbReference>
<dbReference type="GeneID" id="81587013"/>
<name>A0AAD6E689_9EURO</name>
<reference evidence="2" key="1">
    <citation type="journal article" date="2023" name="IMA Fungus">
        <title>Comparative genomic study of the Penicillium genus elucidates a diverse pangenome and 15 lateral gene transfer events.</title>
        <authorList>
            <person name="Petersen C."/>
            <person name="Sorensen T."/>
            <person name="Nielsen M.R."/>
            <person name="Sondergaard T.E."/>
            <person name="Sorensen J.L."/>
            <person name="Fitzpatrick D.A."/>
            <person name="Frisvad J.C."/>
            <person name="Nielsen K.L."/>
        </authorList>
    </citation>
    <scope>NUCLEOTIDE SEQUENCE</scope>
    <source>
        <strain evidence="2">IBT 12815</strain>
    </source>
</reference>
<accession>A0AAD6E689</accession>
<gene>
    <name evidence="2" type="ORF">N7537_005714</name>
</gene>
<sequence>MEIGIAVCTNGCLIWLGMTRMSDPCRSEAKHRTLPFNLRATPSNREKRGKSPNVGAESVNPTTY</sequence>
<protein>
    <submittedName>
        <fullName evidence="2">Uncharacterized protein</fullName>
    </submittedName>
</protein>
<evidence type="ECO:0000256" key="1">
    <source>
        <dbReference type="SAM" id="MobiDB-lite"/>
    </source>
</evidence>
<dbReference type="AlphaFoldDB" id="A0AAD6E689"/>
<dbReference type="Proteomes" id="UP001213799">
    <property type="component" value="Unassembled WGS sequence"/>
</dbReference>
<evidence type="ECO:0000313" key="2">
    <source>
        <dbReference type="EMBL" id="KAJ5602758.1"/>
    </source>
</evidence>
<dbReference type="RefSeq" id="XP_056752556.1">
    <property type="nucleotide sequence ID" value="XM_056896771.1"/>
</dbReference>